<dbReference type="Proteomes" id="UP000299102">
    <property type="component" value="Unassembled WGS sequence"/>
</dbReference>
<accession>A0A4C1UFY7</accession>
<comment type="caution">
    <text evidence="1">The sequence shown here is derived from an EMBL/GenBank/DDBJ whole genome shotgun (WGS) entry which is preliminary data.</text>
</comment>
<keyword evidence="2" id="KW-1185">Reference proteome</keyword>
<dbReference type="OrthoDB" id="768353at2759"/>
<gene>
    <name evidence="1" type="ORF">EVAR_14226_1</name>
</gene>
<dbReference type="AlphaFoldDB" id="A0A4C1UFY7"/>
<protein>
    <submittedName>
        <fullName evidence="1">Uncharacterized protein</fullName>
    </submittedName>
</protein>
<reference evidence="1 2" key="1">
    <citation type="journal article" date="2019" name="Commun. Biol.">
        <title>The bagworm genome reveals a unique fibroin gene that provides high tensile strength.</title>
        <authorList>
            <person name="Kono N."/>
            <person name="Nakamura H."/>
            <person name="Ohtoshi R."/>
            <person name="Tomita M."/>
            <person name="Numata K."/>
            <person name="Arakawa K."/>
        </authorList>
    </citation>
    <scope>NUCLEOTIDE SEQUENCE [LARGE SCALE GENOMIC DNA]</scope>
</reference>
<name>A0A4C1UFY7_EUMVA</name>
<evidence type="ECO:0000313" key="1">
    <source>
        <dbReference type="EMBL" id="GBP24892.1"/>
    </source>
</evidence>
<evidence type="ECO:0000313" key="2">
    <source>
        <dbReference type="Proteomes" id="UP000299102"/>
    </source>
</evidence>
<organism evidence="1 2">
    <name type="scientific">Eumeta variegata</name>
    <name type="common">Bagworm moth</name>
    <name type="synonym">Eumeta japonica</name>
    <dbReference type="NCBI Taxonomy" id="151549"/>
    <lineage>
        <taxon>Eukaryota</taxon>
        <taxon>Metazoa</taxon>
        <taxon>Ecdysozoa</taxon>
        <taxon>Arthropoda</taxon>
        <taxon>Hexapoda</taxon>
        <taxon>Insecta</taxon>
        <taxon>Pterygota</taxon>
        <taxon>Neoptera</taxon>
        <taxon>Endopterygota</taxon>
        <taxon>Lepidoptera</taxon>
        <taxon>Glossata</taxon>
        <taxon>Ditrysia</taxon>
        <taxon>Tineoidea</taxon>
        <taxon>Psychidae</taxon>
        <taxon>Oiketicinae</taxon>
        <taxon>Eumeta</taxon>
    </lineage>
</organism>
<proteinExistence type="predicted"/>
<dbReference type="EMBL" id="BGZK01000166">
    <property type="protein sequence ID" value="GBP24892.1"/>
    <property type="molecule type" value="Genomic_DNA"/>
</dbReference>
<sequence length="186" mass="21296">MKAQGVPDALIQIVEDIKGVSAGVRSPTRVSETFKLLHGVTSRKEVNIKFSGILRRMETRIRSNGLCNSRNKTEHLECRHSIGTWHPQTICLQGKPLSKVPQFKNLWAVLSLDIGIEIDVTCHNDAAWQRCPAFTRGRRDERIPIKTKDNVRKPAIRPFLMYGAESWVITKLYERKVNINVNRILR</sequence>